<dbReference type="RefSeq" id="WP_043408577.1">
    <property type="nucleotide sequence ID" value="NZ_JPMI01000291.1"/>
</dbReference>
<dbReference type="InterPro" id="IPR051678">
    <property type="entry name" value="AGP_Transferase"/>
</dbReference>
<feature type="domain" description="Aminoglycoside phosphotransferase" evidence="1">
    <location>
        <begin position="31"/>
        <end position="258"/>
    </location>
</feature>
<comment type="caution">
    <text evidence="2">The sequence shown here is derived from an EMBL/GenBank/DDBJ whole genome shotgun (WGS) entry which is preliminary data.</text>
</comment>
<accession>A0A084SIX5</accession>
<sequence>MDTPWEQGDLQLTPELVLRLVRAQGAELDSIRYLNEGWDSWVYTARDRQGREWILRFPKRAEVVEQLDREVALLPLLAPRLPLAVPRFGLLGQPGEGYPHRFVGYPRLPGQTGLERLEDAFEVSSYGETLGTFLAVLHAFPSQEACRLGVEADEKGGLVEWAGQCEARLLEFGAILDARTRERALELLRHPPPPSTAPVLLHNDFFPEHLLVEGGRLTGVIDWGDVALGDPGADLAGLFAWRGEPLLAAGLAAYRKGRALDDAAVARLAARARFFSVLHAADELEYGVTAGREAYTRAASRTLSALGDALDAGYG</sequence>
<dbReference type="Gene3D" id="3.30.200.20">
    <property type="entry name" value="Phosphorylase Kinase, domain 1"/>
    <property type="match status" value="1"/>
</dbReference>
<evidence type="ECO:0000313" key="3">
    <source>
        <dbReference type="Proteomes" id="UP000028547"/>
    </source>
</evidence>
<dbReference type="InterPro" id="IPR002575">
    <property type="entry name" value="Aminoglycoside_PTrfase"/>
</dbReference>
<evidence type="ECO:0000259" key="1">
    <source>
        <dbReference type="Pfam" id="PF01636"/>
    </source>
</evidence>
<dbReference type="Proteomes" id="UP000028547">
    <property type="component" value="Unassembled WGS sequence"/>
</dbReference>
<dbReference type="AlphaFoldDB" id="A0A084SIX5"/>
<dbReference type="InterPro" id="IPR011009">
    <property type="entry name" value="Kinase-like_dom_sf"/>
</dbReference>
<dbReference type="Pfam" id="PF01636">
    <property type="entry name" value="APH"/>
    <property type="match status" value="1"/>
</dbReference>
<organism evidence="2 3">
    <name type="scientific">Archangium violaceum Cb vi76</name>
    <dbReference type="NCBI Taxonomy" id="1406225"/>
    <lineage>
        <taxon>Bacteria</taxon>
        <taxon>Pseudomonadati</taxon>
        <taxon>Myxococcota</taxon>
        <taxon>Myxococcia</taxon>
        <taxon>Myxococcales</taxon>
        <taxon>Cystobacterineae</taxon>
        <taxon>Archangiaceae</taxon>
        <taxon>Archangium</taxon>
    </lineage>
</organism>
<reference evidence="2 3" key="1">
    <citation type="submission" date="2014-07" db="EMBL/GenBank/DDBJ databases">
        <title>Draft Genome Sequence of Gephyronic Acid Producer, Cystobacter violaceus Strain Cb vi76.</title>
        <authorList>
            <person name="Stevens D.C."/>
            <person name="Young J."/>
            <person name="Carmichael R."/>
            <person name="Tan J."/>
            <person name="Taylor R.E."/>
        </authorList>
    </citation>
    <scope>NUCLEOTIDE SEQUENCE [LARGE SCALE GENOMIC DNA]</scope>
    <source>
        <strain evidence="2 3">Cb vi76</strain>
    </source>
</reference>
<dbReference type="SUPFAM" id="SSF56112">
    <property type="entry name" value="Protein kinase-like (PK-like)"/>
    <property type="match status" value="1"/>
</dbReference>
<proteinExistence type="predicted"/>
<dbReference type="PANTHER" id="PTHR21310">
    <property type="entry name" value="AMINOGLYCOSIDE PHOSPHOTRANSFERASE-RELATED-RELATED"/>
    <property type="match status" value="1"/>
</dbReference>
<dbReference type="PANTHER" id="PTHR21310:SF42">
    <property type="entry name" value="BIFUNCTIONAL AAC_APH"/>
    <property type="match status" value="1"/>
</dbReference>
<evidence type="ECO:0000313" key="2">
    <source>
        <dbReference type="EMBL" id="KFA88410.1"/>
    </source>
</evidence>
<name>A0A084SIX5_9BACT</name>
<dbReference type="EMBL" id="JPMI01000291">
    <property type="protein sequence ID" value="KFA88410.1"/>
    <property type="molecule type" value="Genomic_DNA"/>
</dbReference>
<protein>
    <recommendedName>
        <fullName evidence="1">Aminoglycoside phosphotransferase domain-containing protein</fullName>
    </recommendedName>
</protein>
<dbReference type="Gene3D" id="3.90.1200.10">
    <property type="match status" value="1"/>
</dbReference>
<gene>
    <name evidence="2" type="ORF">Q664_41000</name>
</gene>